<reference evidence="4 5" key="1">
    <citation type="submission" date="2023-11" db="EMBL/GenBank/DDBJ databases">
        <title>A Novel Polar Bacteriovorax (B. antarcticus) Isolated from the Biocrust in Antarctica.</title>
        <authorList>
            <person name="Mun W."/>
            <person name="Choi S.Y."/>
            <person name="Mitchell R.J."/>
        </authorList>
    </citation>
    <scope>NUCLEOTIDE SEQUENCE [LARGE SCALE GENOMIC DNA]</scope>
    <source>
        <strain evidence="4 5">PP10</strain>
    </source>
</reference>
<protein>
    <submittedName>
        <fullName evidence="4">TetR family transcriptional regulator</fullName>
    </submittedName>
</protein>
<keyword evidence="1 2" id="KW-0238">DNA-binding</keyword>
<sequence length="203" mass="23387">MKKTKENGRDRLIVSALSLFCERGYHGVSVREICDHANANPSLISFHFGGKEALLETIFEGMLSEKFETTGNILSNVENEVDFKFRLTLFFKSYVEFYLENSEVVSLYFDQFEREHPYAIQIFPQTFGKLWNGLLNFIQQAQEKGIVDQSLDSKVLAFSLWTPVNASMRSKRSTHRACQFSLKDQHFIDLLIKQIIDSIKLAA</sequence>
<dbReference type="Proteomes" id="UP001302274">
    <property type="component" value="Unassembled WGS sequence"/>
</dbReference>
<evidence type="ECO:0000256" key="2">
    <source>
        <dbReference type="PROSITE-ProRule" id="PRU00335"/>
    </source>
</evidence>
<proteinExistence type="predicted"/>
<feature type="domain" description="HTH tetR-type" evidence="3">
    <location>
        <begin position="6"/>
        <end position="66"/>
    </location>
</feature>
<dbReference type="InterPro" id="IPR009057">
    <property type="entry name" value="Homeodomain-like_sf"/>
</dbReference>
<keyword evidence="5" id="KW-1185">Reference proteome</keyword>
<dbReference type="RefSeq" id="WP_323575786.1">
    <property type="nucleotide sequence ID" value="NZ_JAYGJQ010000001.1"/>
</dbReference>
<dbReference type="SUPFAM" id="SSF48498">
    <property type="entry name" value="Tetracyclin repressor-like, C-terminal domain"/>
    <property type="match status" value="1"/>
</dbReference>
<dbReference type="Gene3D" id="1.10.10.60">
    <property type="entry name" value="Homeodomain-like"/>
    <property type="match status" value="1"/>
</dbReference>
<feature type="DNA-binding region" description="H-T-H motif" evidence="2">
    <location>
        <begin position="29"/>
        <end position="48"/>
    </location>
</feature>
<gene>
    <name evidence="4" type="ORF">SHI21_07850</name>
</gene>
<dbReference type="InterPro" id="IPR050624">
    <property type="entry name" value="HTH-type_Tx_Regulator"/>
</dbReference>
<dbReference type="PANTHER" id="PTHR43479">
    <property type="entry name" value="ACREF/ENVCD OPERON REPRESSOR-RELATED"/>
    <property type="match status" value="1"/>
</dbReference>
<dbReference type="PRINTS" id="PR00455">
    <property type="entry name" value="HTHTETR"/>
</dbReference>
<accession>A0ABU5VSS9</accession>
<evidence type="ECO:0000259" key="3">
    <source>
        <dbReference type="PROSITE" id="PS50977"/>
    </source>
</evidence>
<dbReference type="PANTHER" id="PTHR43479:SF11">
    <property type="entry name" value="ACREF_ENVCD OPERON REPRESSOR-RELATED"/>
    <property type="match status" value="1"/>
</dbReference>
<organism evidence="4 5">
    <name type="scientific">Bacteriovorax antarcticus</name>
    <dbReference type="NCBI Taxonomy" id="3088717"/>
    <lineage>
        <taxon>Bacteria</taxon>
        <taxon>Pseudomonadati</taxon>
        <taxon>Bdellovibrionota</taxon>
        <taxon>Bacteriovoracia</taxon>
        <taxon>Bacteriovoracales</taxon>
        <taxon>Bacteriovoracaceae</taxon>
        <taxon>Bacteriovorax</taxon>
    </lineage>
</organism>
<dbReference type="PROSITE" id="PS50977">
    <property type="entry name" value="HTH_TETR_2"/>
    <property type="match status" value="1"/>
</dbReference>
<dbReference type="Gene3D" id="1.10.357.10">
    <property type="entry name" value="Tetracycline Repressor, domain 2"/>
    <property type="match status" value="1"/>
</dbReference>
<dbReference type="EMBL" id="JAYGJQ010000001">
    <property type="protein sequence ID" value="MEA9356109.1"/>
    <property type="molecule type" value="Genomic_DNA"/>
</dbReference>
<evidence type="ECO:0000256" key="1">
    <source>
        <dbReference type="ARBA" id="ARBA00023125"/>
    </source>
</evidence>
<dbReference type="Pfam" id="PF00440">
    <property type="entry name" value="TetR_N"/>
    <property type="match status" value="1"/>
</dbReference>
<evidence type="ECO:0000313" key="4">
    <source>
        <dbReference type="EMBL" id="MEA9356109.1"/>
    </source>
</evidence>
<name>A0ABU5VSS9_9BACT</name>
<evidence type="ECO:0000313" key="5">
    <source>
        <dbReference type="Proteomes" id="UP001302274"/>
    </source>
</evidence>
<comment type="caution">
    <text evidence="4">The sequence shown here is derived from an EMBL/GenBank/DDBJ whole genome shotgun (WGS) entry which is preliminary data.</text>
</comment>
<dbReference type="InterPro" id="IPR001647">
    <property type="entry name" value="HTH_TetR"/>
</dbReference>
<dbReference type="InterPro" id="IPR036271">
    <property type="entry name" value="Tet_transcr_reg_TetR-rel_C_sf"/>
</dbReference>
<dbReference type="SUPFAM" id="SSF46689">
    <property type="entry name" value="Homeodomain-like"/>
    <property type="match status" value="1"/>
</dbReference>